<reference evidence="3" key="1">
    <citation type="journal article" date="2016" name="Nat. Biotechnol.">
        <title>Sequencing wild and cultivated cassava and related species reveals extensive interspecific hybridization and genetic diversity.</title>
        <authorList>
            <person name="Bredeson J.V."/>
            <person name="Lyons J.B."/>
            <person name="Prochnik S.E."/>
            <person name="Wu G.A."/>
            <person name="Ha C.M."/>
            <person name="Edsinger-Gonzales E."/>
            <person name="Grimwood J."/>
            <person name="Schmutz J."/>
            <person name="Rabbi I.Y."/>
            <person name="Egesi C."/>
            <person name="Nauluvula P."/>
            <person name="Lebot V."/>
            <person name="Ndunguru J."/>
            <person name="Mkamilo G."/>
            <person name="Bart R.S."/>
            <person name="Setter T.L."/>
            <person name="Gleadow R.M."/>
            <person name="Kulakow P."/>
            <person name="Ferguson M.E."/>
            <person name="Rounsley S."/>
            <person name="Rokhsar D.S."/>
        </authorList>
    </citation>
    <scope>NUCLEOTIDE SEQUENCE [LARGE SCALE GENOMIC DNA]</scope>
    <source>
        <strain evidence="3">cv. AM560-2</strain>
    </source>
</reference>
<gene>
    <name evidence="2" type="ORF">MANES_05G072500v8</name>
</gene>
<evidence type="ECO:0000313" key="3">
    <source>
        <dbReference type="Proteomes" id="UP000091857"/>
    </source>
</evidence>
<comment type="caution">
    <text evidence="2">The sequence shown here is derived from an EMBL/GenBank/DDBJ whole genome shotgun (WGS) entry which is preliminary data.</text>
</comment>
<sequence length="199" mass="22028">MEKKETSYAMDVCEKLYKAVTVFPAFQRVRRISQVVQRSRSASPASSSSPPASSVKIIGIQSKPPSPKPPKSSKNEEVDAVVPINFDYSSQNEKPKPATPLEPIQKKTQKAEVASKIETSANTIAGEVSKLNPKVKLKKESGKSGVHIEYITDRSMYKSGEAKNRDKLSGNGPAKDKFSDYIERTKKKLIGDEEEEERL</sequence>
<evidence type="ECO:0000313" key="2">
    <source>
        <dbReference type="EMBL" id="OAY49655.1"/>
    </source>
</evidence>
<dbReference type="PANTHER" id="PTHR36746:SF3">
    <property type="entry name" value="DUF4005 DOMAIN-CONTAINING PROTEIN"/>
    <property type="match status" value="1"/>
</dbReference>
<accession>A0A2C9VVH6</accession>
<dbReference type="EMBL" id="CM004391">
    <property type="protein sequence ID" value="OAY49655.1"/>
    <property type="molecule type" value="Genomic_DNA"/>
</dbReference>
<feature type="region of interest" description="Disordered" evidence="1">
    <location>
        <begin position="34"/>
        <end position="109"/>
    </location>
</feature>
<proteinExistence type="predicted"/>
<evidence type="ECO:0000256" key="1">
    <source>
        <dbReference type="SAM" id="MobiDB-lite"/>
    </source>
</evidence>
<feature type="compositionally biased region" description="Basic and acidic residues" evidence="1">
    <location>
        <begin position="156"/>
        <end position="184"/>
    </location>
</feature>
<name>A0A2C9VVH6_MANES</name>
<dbReference type="AlphaFoldDB" id="A0A2C9VVH6"/>
<dbReference type="PANTHER" id="PTHR36746">
    <property type="entry name" value="BNAC04G51760D PROTEIN"/>
    <property type="match status" value="1"/>
</dbReference>
<keyword evidence="3" id="KW-1185">Reference proteome</keyword>
<feature type="compositionally biased region" description="Low complexity" evidence="1">
    <location>
        <begin position="34"/>
        <end position="54"/>
    </location>
</feature>
<organism evidence="2 3">
    <name type="scientific">Manihot esculenta</name>
    <name type="common">Cassava</name>
    <name type="synonym">Jatropha manihot</name>
    <dbReference type="NCBI Taxonomy" id="3983"/>
    <lineage>
        <taxon>Eukaryota</taxon>
        <taxon>Viridiplantae</taxon>
        <taxon>Streptophyta</taxon>
        <taxon>Embryophyta</taxon>
        <taxon>Tracheophyta</taxon>
        <taxon>Spermatophyta</taxon>
        <taxon>Magnoliopsida</taxon>
        <taxon>eudicotyledons</taxon>
        <taxon>Gunneridae</taxon>
        <taxon>Pentapetalae</taxon>
        <taxon>rosids</taxon>
        <taxon>fabids</taxon>
        <taxon>Malpighiales</taxon>
        <taxon>Euphorbiaceae</taxon>
        <taxon>Crotonoideae</taxon>
        <taxon>Manihoteae</taxon>
        <taxon>Manihot</taxon>
    </lineage>
</organism>
<protein>
    <submittedName>
        <fullName evidence="2">Uncharacterized protein</fullName>
    </submittedName>
</protein>
<feature type="region of interest" description="Disordered" evidence="1">
    <location>
        <begin position="156"/>
        <end position="199"/>
    </location>
</feature>
<dbReference type="Gramene" id="Manes.05G072500.1.v8.1">
    <property type="protein sequence ID" value="Manes.05G072500.1.v8.1.CDS.1"/>
    <property type="gene ID" value="Manes.05G072500.v8.1"/>
</dbReference>
<dbReference type="Proteomes" id="UP000091857">
    <property type="component" value="Chromosome 5"/>
</dbReference>